<evidence type="ECO:0000313" key="3">
    <source>
        <dbReference type="Proteomes" id="UP000002051"/>
    </source>
</evidence>
<reference evidence="2" key="3">
    <citation type="submission" date="2015-04" db="UniProtKB">
        <authorList>
            <consortium name="EnsemblPlants"/>
        </authorList>
    </citation>
    <scope>IDENTIFICATION</scope>
    <source>
        <strain evidence="2">cv. Jemalong A17</strain>
    </source>
</reference>
<keyword evidence="3" id="KW-1185">Reference proteome</keyword>
<protein>
    <submittedName>
        <fullName evidence="1 2">Uncharacterized protein</fullName>
    </submittedName>
</protein>
<dbReference type="HOGENOM" id="CLU_1706942_0_0_1"/>
<sequence>MSLSQLVWTMHNIYNVRDSKFKPRLPKIIDFAQELIIPKNIDQVDRMFKEEVVKLQSGEYEKMFCNKNDQTTLHKVLMETTLPLHLNSLTSHNDQENNVDKQGLKFPSSVTRKLQVIAERLNATNSMKTLALSYLENSTGDFEVAHGMENCVDQ</sequence>
<dbReference type="PaxDb" id="3880-AET02223"/>
<dbReference type="EnsemblPlants" id="AET02223">
    <property type="protein sequence ID" value="AET02223"/>
    <property type="gene ID" value="MTR_8g037770"/>
</dbReference>
<name>G7LEI8_MEDTR</name>
<proteinExistence type="predicted"/>
<evidence type="ECO:0000313" key="1">
    <source>
        <dbReference type="EMBL" id="AET02223.1"/>
    </source>
</evidence>
<reference evidence="1 3" key="1">
    <citation type="journal article" date="2011" name="Nature">
        <title>The Medicago genome provides insight into the evolution of rhizobial symbioses.</title>
        <authorList>
            <person name="Young N.D."/>
            <person name="Debelle F."/>
            <person name="Oldroyd G.E."/>
            <person name="Geurts R."/>
            <person name="Cannon S.B."/>
            <person name="Udvardi M.K."/>
            <person name="Benedito V.A."/>
            <person name="Mayer K.F."/>
            <person name="Gouzy J."/>
            <person name="Schoof H."/>
            <person name="Van de Peer Y."/>
            <person name="Proost S."/>
            <person name="Cook D.R."/>
            <person name="Meyers B.C."/>
            <person name="Spannagl M."/>
            <person name="Cheung F."/>
            <person name="De Mita S."/>
            <person name="Krishnakumar V."/>
            <person name="Gundlach H."/>
            <person name="Zhou S."/>
            <person name="Mudge J."/>
            <person name="Bharti A.K."/>
            <person name="Murray J.D."/>
            <person name="Naoumkina M.A."/>
            <person name="Rosen B."/>
            <person name="Silverstein K.A."/>
            <person name="Tang H."/>
            <person name="Rombauts S."/>
            <person name="Zhao P.X."/>
            <person name="Zhou P."/>
            <person name="Barbe V."/>
            <person name="Bardou P."/>
            <person name="Bechner M."/>
            <person name="Bellec A."/>
            <person name="Berger A."/>
            <person name="Berges H."/>
            <person name="Bidwell S."/>
            <person name="Bisseling T."/>
            <person name="Choisne N."/>
            <person name="Couloux A."/>
            <person name="Denny R."/>
            <person name="Deshpande S."/>
            <person name="Dai X."/>
            <person name="Doyle J.J."/>
            <person name="Dudez A.M."/>
            <person name="Farmer A.D."/>
            <person name="Fouteau S."/>
            <person name="Franken C."/>
            <person name="Gibelin C."/>
            <person name="Gish J."/>
            <person name="Goldstein S."/>
            <person name="Gonzalez A.J."/>
            <person name="Green P.J."/>
            <person name="Hallab A."/>
            <person name="Hartog M."/>
            <person name="Hua A."/>
            <person name="Humphray S.J."/>
            <person name="Jeong D.H."/>
            <person name="Jing Y."/>
            <person name="Jocker A."/>
            <person name="Kenton S.M."/>
            <person name="Kim D.J."/>
            <person name="Klee K."/>
            <person name="Lai H."/>
            <person name="Lang C."/>
            <person name="Lin S."/>
            <person name="Macmil S.L."/>
            <person name="Magdelenat G."/>
            <person name="Matthews L."/>
            <person name="McCorrison J."/>
            <person name="Monaghan E.L."/>
            <person name="Mun J.H."/>
            <person name="Najar F.Z."/>
            <person name="Nicholson C."/>
            <person name="Noirot C."/>
            <person name="O'Bleness M."/>
            <person name="Paule C.R."/>
            <person name="Poulain J."/>
            <person name="Prion F."/>
            <person name="Qin B."/>
            <person name="Qu C."/>
            <person name="Retzel E.F."/>
            <person name="Riddle C."/>
            <person name="Sallet E."/>
            <person name="Samain S."/>
            <person name="Samson N."/>
            <person name="Sanders I."/>
            <person name="Saurat O."/>
            <person name="Scarpelli C."/>
            <person name="Schiex T."/>
            <person name="Segurens B."/>
            <person name="Severin A.J."/>
            <person name="Sherrier D.J."/>
            <person name="Shi R."/>
            <person name="Sims S."/>
            <person name="Singer S.R."/>
            <person name="Sinharoy S."/>
            <person name="Sterck L."/>
            <person name="Viollet A."/>
            <person name="Wang B.B."/>
            <person name="Wang K."/>
            <person name="Wang M."/>
            <person name="Wang X."/>
            <person name="Warfsmann J."/>
            <person name="Weissenbach J."/>
            <person name="White D.D."/>
            <person name="White J.D."/>
            <person name="Wiley G.B."/>
            <person name="Wincker P."/>
            <person name="Xing Y."/>
            <person name="Yang L."/>
            <person name="Yao Z."/>
            <person name="Ying F."/>
            <person name="Zhai J."/>
            <person name="Zhou L."/>
            <person name="Zuber A."/>
            <person name="Denarie J."/>
            <person name="Dixon R.A."/>
            <person name="May G.D."/>
            <person name="Schwartz D.C."/>
            <person name="Rogers J."/>
            <person name="Quetier F."/>
            <person name="Town C.D."/>
            <person name="Roe B.A."/>
        </authorList>
    </citation>
    <scope>NUCLEOTIDE SEQUENCE [LARGE SCALE GENOMIC DNA]</scope>
    <source>
        <strain evidence="1">A17</strain>
        <strain evidence="2 3">cv. Jemalong A17</strain>
    </source>
</reference>
<organism evidence="1 3">
    <name type="scientific">Medicago truncatula</name>
    <name type="common">Barrel medic</name>
    <name type="synonym">Medicago tribuloides</name>
    <dbReference type="NCBI Taxonomy" id="3880"/>
    <lineage>
        <taxon>Eukaryota</taxon>
        <taxon>Viridiplantae</taxon>
        <taxon>Streptophyta</taxon>
        <taxon>Embryophyta</taxon>
        <taxon>Tracheophyta</taxon>
        <taxon>Spermatophyta</taxon>
        <taxon>Magnoliopsida</taxon>
        <taxon>eudicotyledons</taxon>
        <taxon>Gunneridae</taxon>
        <taxon>Pentapetalae</taxon>
        <taxon>rosids</taxon>
        <taxon>fabids</taxon>
        <taxon>Fabales</taxon>
        <taxon>Fabaceae</taxon>
        <taxon>Papilionoideae</taxon>
        <taxon>50 kb inversion clade</taxon>
        <taxon>NPAAA clade</taxon>
        <taxon>Hologalegina</taxon>
        <taxon>IRL clade</taxon>
        <taxon>Trifolieae</taxon>
        <taxon>Medicago</taxon>
    </lineage>
</organism>
<dbReference type="STRING" id="3880.G7LEI8"/>
<accession>G7LEI8</accession>
<dbReference type="AlphaFoldDB" id="G7LEI8"/>
<evidence type="ECO:0000313" key="2">
    <source>
        <dbReference type="EnsemblPlants" id="AET02223"/>
    </source>
</evidence>
<dbReference type="EMBL" id="CM001224">
    <property type="protein sequence ID" value="AET02223.1"/>
    <property type="molecule type" value="Genomic_DNA"/>
</dbReference>
<reference evidence="1 3" key="2">
    <citation type="journal article" date="2014" name="BMC Genomics">
        <title>An improved genome release (version Mt4.0) for the model legume Medicago truncatula.</title>
        <authorList>
            <person name="Tang H."/>
            <person name="Krishnakumar V."/>
            <person name="Bidwell S."/>
            <person name="Rosen B."/>
            <person name="Chan A."/>
            <person name="Zhou S."/>
            <person name="Gentzbittel L."/>
            <person name="Childs K.L."/>
            <person name="Yandell M."/>
            <person name="Gundlach H."/>
            <person name="Mayer K.F."/>
            <person name="Schwartz D.C."/>
            <person name="Town C.D."/>
        </authorList>
    </citation>
    <scope>GENOME REANNOTATION</scope>
    <source>
        <strain evidence="2 3">cv. Jemalong A17</strain>
    </source>
</reference>
<dbReference type="Proteomes" id="UP000002051">
    <property type="component" value="Chromosome 8"/>
</dbReference>
<gene>
    <name evidence="1" type="ordered locus">MTR_8g037770</name>
</gene>